<feature type="region of interest" description="Disordered" evidence="3">
    <location>
        <begin position="937"/>
        <end position="985"/>
    </location>
</feature>
<evidence type="ECO:0000256" key="2">
    <source>
        <dbReference type="ARBA" id="ARBA00022729"/>
    </source>
</evidence>
<dbReference type="InterPro" id="IPR032675">
    <property type="entry name" value="LRR_dom_sf"/>
</dbReference>
<dbReference type="GO" id="GO:0005930">
    <property type="term" value="C:axoneme"/>
    <property type="evidence" value="ECO:0007669"/>
    <property type="project" value="UniProtKB-SubCell"/>
</dbReference>
<dbReference type="SUPFAM" id="SSF55073">
    <property type="entry name" value="Nucleotide cyclase"/>
    <property type="match status" value="2"/>
</dbReference>
<gene>
    <name evidence="6" type="ORF">CEUSTIGMA_g403.t1</name>
</gene>
<keyword evidence="2 5" id="KW-0732">Signal</keyword>
<dbReference type="Pfam" id="PF00560">
    <property type="entry name" value="LRR_1"/>
    <property type="match status" value="1"/>
</dbReference>
<evidence type="ECO:0000256" key="4">
    <source>
        <dbReference type="SAM" id="Phobius"/>
    </source>
</evidence>
<feature type="compositionally biased region" description="Basic and acidic residues" evidence="3">
    <location>
        <begin position="975"/>
        <end position="985"/>
    </location>
</feature>
<evidence type="ECO:0000256" key="1">
    <source>
        <dbReference type="ARBA" id="ARBA00004430"/>
    </source>
</evidence>
<evidence type="ECO:0000313" key="6">
    <source>
        <dbReference type="EMBL" id="GAX72948.1"/>
    </source>
</evidence>
<feature type="region of interest" description="Disordered" evidence="3">
    <location>
        <begin position="1466"/>
        <end position="1489"/>
    </location>
</feature>
<dbReference type="Proteomes" id="UP000232323">
    <property type="component" value="Unassembled WGS sequence"/>
</dbReference>
<comment type="subcellular location">
    <subcellularLocation>
        <location evidence="1">Cytoplasm</location>
        <location evidence="1">Cytoskeleton</location>
        <location evidence="1">Cilium axoneme</location>
    </subcellularLocation>
</comment>
<dbReference type="Gene3D" id="3.80.10.10">
    <property type="entry name" value="Ribonuclease Inhibitor"/>
    <property type="match status" value="3"/>
</dbReference>
<evidence type="ECO:0000313" key="7">
    <source>
        <dbReference type="Proteomes" id="UP000232323"/>
    </source>
</evidence>
<dbReference type="PANTHER" id="PTHR48060:SF21">
    <property type="entry name" value="L DOMAIN-LIKE PROTEIN"/>
    <property type="match status" value="1"/>
</dbReference>
<feature type="chain" id="PRO_5012242117" evidence="5">
    <location>
        <begin position="23"/>
        <end position="1640"/>
    </location>
</feature>
<dbReference type="InterPro" id="IPR001611">
    <property type="entry name" value="Leu-rich_rpt"/>
</dbReference>
<keyword evidence="4" id="KW-0472">Membrane</keyword>
<name>A0A250WQ43_9CHLO</name>
<dbReference type="PANTHER" id="PTHR48060">
    <property type="entry name" value="DNA DAMAGE-REPAIR/TOLERATION PROTEIN DRT100"/>
    <property type="match status" value="1"/>
</dbReference>
<organism evidence="6 7">
    <name type="scientific">Chlamydomonas eustigma</name>
    <dbReference type="NCBI Taxonomy" id="1157962"/>
    <lineage>
        <taxon>Eukaryota</taxon>
        <taxon>Viridiplantae</taxon>
        <taxon>Chlorophyta</taxon>
        <taxon>core chlorophytes</taxon>
        <taxon>Chlorophyceae</taxon>
        <taxon>CS clade</taxon>
        <taxon>Chlamydomonadales</taxon>
        <taxon>Chlamydomonadaceae</taxon>
        <taxon>Chlamydomonas</taxon>
    </lineage>
</organism>
<feature type="transmembrane region" description="Helical" evidence="4">
    <location>
        <begin position="569"/>
        <end position="592"/>
    </location>
</feature>
<comment type="caution">
    <text evidence="6">The sequence shown here is derived from an EMBL/GenBank/DDBJ whole genome shotgun (WGS) entry which is preliminary data.</text>
</comment>
<protein>
    <submittedName>
        <fullName evidence="6">Uncharacterized protein</fullName>
    </submittedName>
</protein>
<keyword evidence="7" id="KW-1185">Reference proteome</keyword>
<proteinExistence type="predicted"/>
<reference evidence="6 7" key="1">
    <citation type="submission" date="2017-08" db="EMBL/GenBank/DDBJ databases">
        <title>Acidophilic green algal genome provides insights into adaptation to an acidic environment.</title>
        <authorList>
            <person name="Hirooka S."/>
            <person name="Hirose Y."/>
            <person name="Kanesaki Y."/>
            <person name="Higuchi S."/>
            <person name="Fujiwara T."/>
            <person name="Onuma R."/>
            <person name="Era A."/>
            <person name="Ohbayashi R."/>
            <person name="Uzuka A."/>
            <person name="Nozaki H."/>
            <person name="Yoshikawa H."/>
            <person name="Miyagishima S.Y."/>
        </authorList>
    </citation>
    <scope>NUCLEOTIDE SEQUENCE [LARGE SCALE GENOMIC DNA]</scope>
    <source>
        <strain evidence="6 7">NIES-2499</strain>
    </source>
</reference>
<dbReference type="SUPFAM" id="SSF52058">
    <property type="entry name" value="L domain-like"/>
    <property type="match status" value="1"/>
</dbReference>
<sequence>MLRVTFMILFILLYANIHIAWSANEDGEDFLTSQRSRQSSNRSLSQYLPNWPPCQFFEYFSYNQIVQYQFVGLGIFYLSTNGHNWVNNTGWFKYEKQIHEIISNTNANFSVPFDCNAFFNGTNTVLPTYCCWFGVECCITNSSCLPNATSLDNCYNCTPGFVTGITLPANNLTGLISNVTFDNLEILSLLECNLRSLVLPYNELSGSIPHSLSGLSQLNSLNLGYNSLEGRLPPELGDLSALQIIALTRNNLSGPVPDALCQAGGAASPLTDFLISNNQLTGDLHMGICENLINIQAMGNPLNGSLLSLSGYSKLHIIQLFNCQLTGTIPNSIGDAALLADINLAQNRLTGTLPSNLSQLIFLTSASLNENHLTGTLPPEMFSTLGILSYLDISGNTFRGTIPESISLTGSLSYLDVGDNLLLTGTLPASLAHQLGNPWSYLNAENTSMSCCMVSDHTPRNQKLINWSAWPLLPPGINFSTILQPASSRYKNVSDLSCPFLYNISTSNHTDDPYSFLDWELDPEYYLFYGCQCTGGSSLVNLSTASMVVFDCVPPSPPAPSHWWETSPWILVLVSIGAVAIIFTLYMSWLLVHRGSRPLFIQHAMDMRKRLKGPPQGGDKASIVVTDIQGFSNMMKDHPELMTEALLIHNRLIREAKWTNFGYTVEQEGDSYAIMFREPQDAVNFCIQVQLLLQQQVWPSGLLNEQPRENVRKKSSKSSSSVGTRLLDILSQAKISFVASGLVRRNTGTGTTRTGFSDHNFWGSRKRAAENEMFSQSDDQAPPPPLFPLVGESTRLDLAHVQSRPSAFSQNLPVIGLRVRMGIATGFLPLNSQPASSHVMEMAKVVSDAASGGQVLLCQTTFKAVQYQKEELGCVGLEGMDYKRFHAQFTPWKLFSRRAVRGRREGQAFLLDMGKGGPVAEARTSRFAASVELVLEDNNSNASPPHPAPASLSEDSTRLRAENGPLRSRSSASSRQDRGELIRNPNIKENEGIDYKKESMWSDVVTNIHLRVYQVLSPALEDRGPYFGAKLALKEEWLEVDPPYYKAPGLLSVSSAPGTYSVYAHRTVERLLSVSSAPGTSGSITFVTSLVEGWRHYSLLHWIEAQQVVVHLLALMKNALLKVPHGYLISYDTREMEFSLAFQTPQAALSWCLMLQESIAFLQWPTSALRQWPEEVCGNGMIMFRGPRLKLGVFECIPDCIEPNEAGRAAYFGPNVGLASSFARAAVGGQVLCEASWADAVLDVWAEMRSLKSPLAATAPSATNPRDVSNVALNGGDIWSALSSNVPLGTPATTTSNVPSGTPATTTSFTLTTPSLSHQMPTLSALQPNSSLSGVGFPSSHLPSFLKQPLSTYQEEEESVAADALRTAPSIANRSRSSGMSAPRLRSMKNSDNVIQIPKYPFALCSTLGSTGVEECSSTSQAIAGESHQHSLLKSAFQHSFRLEISEGSLMPSQSKLGVGLPLDSIPSANTNVPHNPAGPTEEKDDSSSIEELIPKKLVMAIRRGLLSVEGPNRPQQTFNMVTITLESLQQRNISAQNRLSAVSSSTWLQKLRLRASDARFLTETSGLLTSVMVVVPELAALYKTQHLNRNLSQADTLKGSLWSMSRISMRDASSAVMRVISLRSRSPKQQSDLKRKHSD</sequence>
<dbReference type="EMBL" id="BEGY01000001">
    <property type="protein sequence ID" value="GAX72948.1"/>
    <property type="molecule type" value="Genomic_DNA"/>
</dbReference>
<evidence type="ECO:0000256" key="5">
    <source>
        <dbReference type="SAM" id="SignalP"/>
    </source>
</evidence>
<dbReference type="InterPro" id="IPR029787">
    <property type="entry name" value="Nucleotide_cyclase"/>
</dbReference>
<accession>A0A250WQ43</accession>
<dbReference type="Gene3D" id="3.30.70.1230">
    <property type="entry name" value="Nucleotide cyclase"/>
    <property type="match status" value="2"/>
</dbReference>
<dbReference type="Pfam" id="PF13855">
    <property type="entry name" value="LRR_8"/>
    <property type="match status" value="1"/>
</dbReference>
<dbReference type="OrthoDB" id="544199at2759"/>
<keyword evidence="4" id="KW-1133">Transmembrane helix</keyword>
<dbReference type="InterPro" id="IPR053211">
    <property type="entry name" value="DNA_repair-toleration"/>
</dbReference>
<evidence type="ECO:0000256" key="3">
    <source>
        <dbReference type="SAM" id="MobiDB-lite"/>
    </source>
</evidence>
<keyword evidence="4" id="KW-0812">Transmembrane</keyword>
<feature type="signal peptide" evidence="5">
    <location>
        <begin position="1"/>
        <end position="22"/>
    </location>
</feature>